<protein>
    <recommendedName>
        <fullName evidence="3">HNH nuclease domain-containing protein</fullName>
    </recommendedName>
</protein>
<dbReference type="AlphaFoldDB" id="A0A401GTJ9"/>
<evidence type="ECO:0008006" key="3">
    <source>
        <dbReference type="Google" id="ProtNLM"/>
    </source>
</evidence>
<proteinExistence type="predicted"/>
<accession>A0A401GTJ9</accession>
<reference evidence="1 2" key="1">
    <citation type="journal article" date="2018" name="Sci. Rep.">
        <title>Genome sequence of the cauliflower mushroom Sparassis crispa (Hanabiratake) and its association with beneficial usage.</title>
        <authorList>
            <person name="Kiyama R."/>
            <person name="Furutani Y."/>
            <person name="Kawaguchi K."/>
            <person name="Nakanishi T."/>
        </authorList>
    </citation>
    <scope>NUCLEOTIDE SEQUENCE [LARGE SCALE GENOMIC DNA]</scope>
</reference>
<evidence type="ECO:0000313" key="2">
    <source>
        <dbReference type="Proteomes" id="UP000287166"/>
    </source>
</evidence>
<keyword evidence="2" id="KW-1185">Reference proteome</keyword>
<dbReference type="Proteomes" id="UP000287166">
    <property type="component" value="Unassembled WGS sequence"/>
</dbReference>
<dbReference type="EMBL" id="BFAD01000008">
    <property type="protein sequence ID" value="GBE85509.1"/>
    <property type="molecule type" value="Genomic_DNA"/>
</dbReference>
<dbReference type="GeneID" id="38782426"/>
<comment type="caution">
    <text evidence="1">The sequence shown here is derived from an EMBL/GenBank/DDBJ whole genome shotgun (WGS) entry which is preliminary data.</text>
</comment>
<organism evidence="1 2">
    <name type="scientific">Sparassis crispa</name>
    <dbReference type="NCBI Taxonomy" id="139825"/>
    <lineage>
        <taxon>Eukaryota</taxon>
        <taxon>Fungi</taxon>
        <taxon>Dikarya</taxon>
        <taxon>Basidiomycota</taxon>
        <taxon>Agaricomycotina</taxon>
        <taxon>Agaricomycetes</taxon>
        <taxon>Polyporales</taxon>
        <taxon>Sparassidaceae</taxon>
        <taxon>Sparassis</taxon>
    </lineage>
</organism>
<dbReference type="OrthoDB" id="2788070at2759"/>
<dbReference type="InParanoid" id="A0A401GTJ9"/>
<sequence>MTPKLDHCYIPQHTLSEKSIQKRRNFFIWSPTLRLVGGLHLDERNPITVASLYRWLALLLKKRSQEFNLHAVQILPTDAIFRYLPQRAGDALSRDSQEYLKPGDIGVFLPGDSQSRFQYDICFTGMQVTYAEETALRPKRKDRNNMTQSFIEEVQTRDGYRCVLTGTSSTDAPLTVCWMVFPSSLQLGGYYEGPNSEPIRTDIRLYHTTSNAWTLRADLAELFINNKWGIDVGENFRVVFFGLYDDYSHLLPQVPSNLPLTGPICERLNEHFTRCLSYNILGGDIYDKYDGFDVKDYLEDLGCFDGDDLDPADPEWQTELGKEVWELRFRLRCEELQDRSSRYNDTQYSDDQ</sequence>
<name>A0A401GTJ9_9APHY</name>
<evidence type="ECO:0000313" key="1">
    <source>
        <dbReference type="EMBL" id="GBE85509.1"/>
    </source>
</evidence>
<dbReference type="RefSeq" id="XP_027616422.1">
    <property type="nucleotide sequence ID" value="XM_027760621.1"/>
</dbReference>
<gene>
    <name evidence="1" type="ORF">SCP_0800260</name>
</gene>